<name>A0A1R1YBW1_9FUNG</name>
<evidence type="ECO:0000313" key="2">
    <source>
        <dbReference type="Proteomes" id="UP000187283"/>
    </source>
</evidence>
<sequence>MFVLYNSWILSDGSGSIKCIYGIFPSAFDKYLSIWNLLSCSSCISNQDVEYLGFIILSFLSCDVADINAPIVVISSIITSSNLEKSSKTDICTFASDFNSATSIAALSALLPSSHTDDNPLHLGTLQAKPPSPPPSLEYKPSFLSEISASIPHSCNTFLIRPNNISVYSAYSLLLPLKSSNTFAASPYIPAFLKNGSNFIALKVGSHTYPFSV</sequence>
<dbReference type="AlphaFoldDB" id="A0A1R1YBW1"/>
<protein>
    <submittedName>
        <fullName evidence="1">Uncharacterized protein</fullName>
    </submittedName>
</protein>
<proteinExistence type="predicted"/>
<dbReference type="EMBL" id="LSSN01000354">
    <property type="protein sequence ID" value="OMJ24383.1"/>
    <property type="molecule type" value="Genomic_DNA"/>
</dbReference>
<keyword evidence="2" id="KW-1185">Reference proteome</keyword>
<dbReference type="Proteomes" id="UP000187283">
    <property type="component" value="Unassembled WGS sequence"/>
</dbReference>
<organism evidence="1 2">
    <name type="scientific">Smittium culicis</name>
    <dbReference type="NCBI Taxonomy" id="133412"/>
    <lineage>
        <taxon>Eukaryota</taxon>
        <taxon>Fungi</taxon>
        <taxon>Fungi incertae sedis</taxon>
        <taxon>Zoopagomycota</taxon>
        <taxon>Kickxellomycotina</taxon>
        <taxon>Harpellomycetes</taxon>
        <taxon>Harpellales</taxon>
        <taxon>Legeriomycetaceae</taxon>
        <taxon>Smittium</taxon>
    </lineage>
</organism>
<accession>A0A1R1YBW1</accession>
<reference evidence="1 2" key="1">
    <citation type="submission" date="2017-01" db="EMBL/GenBank/DDBJ databases">
        <authorList>
            <person name="Mah S.A."/>
            <person name="Swanson W.J."/>
            <person name="Moy G.W."/>
            <person name="Vacquier V.D."/>
        </authorList>
    </citation>
    <scope>NUCLEOTIDE SEQUENCE [LARGE SCALE GENOMIC DNA]</scope>
    <source>
        <strain evidence="1 2">GSMNP</strain>
    </source>
</reference>
<evidence type="ECO:0000313" key="1">
    <source>
        <dbReference type="EMBL" id="OMJ24383.1"/>
    </source>
</evidence>
<comment type="caution">
    <text evidence="1">The sequence shown here is derived from an EMBL/GenBank/DDBJ whole genome shotgun (WGS) entry which is preliminary data.</text>
</comment>
<gene>
    <name evidence="1" type="ORF">AYI70_g1618</name>
</gene>